<gene>
    <name evidence="1" type="ORF">FLM02_19015</name>
</gene>
<comment type="caution">
    <text evidence="1">The sequence shown here is derived from an EMBL/GenBank/DDBJ whole genome shotgun (WGS) entry which is preliminary data.</text>
</comment>
<organism evidence="1 2">
    <name type="scientific">Vibrio cholerae</name>
    <dbReference type="NCBI Taxonomy" id="666"/>
    <lineage>
        <taxon>Bacteria</taxon>
        <taxon>Pseudomonadati</taxon>
        <taxon>Pseudomonadota</taxon>
        <taxon>Gammaproteobacteria</taxon>
        <taxon>Vibrionales</taxon>
        <taxon>Vibrionaceae</taxon>
        <taxon>Vibrio</taxon>
    </lineage>
</organism>
<dbReference type="SUPFAM" id="SSF103642">
    <property type="entry name" value="Sec-C motif"/>
    <property type="match status" value="1"/>
</dbReference>
<name>A0A544BQ17_VIBCL</name>
<dbReference type="AlphaFoldDB" id="A0A544BQ17"/>
<reference evidence="1 2" key="1">
    <citation type="submission" date="2019-07" db="EMBL/GenBank/DDBJ databases">
        <title>Phenotypic and genotypic antimicrobial resistance traits of Vibrio cholerae non-O1/non-O139 isolated from a large Austrian lake frequently associated with cases of infection.</title>
        <authorList>
            <person name="Lepuschitz S."/>
            <person name="Baron S."/>
            <person name="Larvor E."/>
            <person name="Granier S."/>
            <person name="Pretzer C."/>
            <person name="Mach R.L."/>
            <person name="Farnleitner A.H."/>
            <person name="Ruppitsch W."/>
            <person name="Pleininger S."/>
            <person name="Indra A."/>
            <person name="Kirschner A.K.T."/>
        </authorList>
    </citation>
    <scope>NUCLEOTIDE SEQUENCE [LARGE SCALE GENOMIC DNA]</scope>
    <source>
        <strain evidence="1 2">A12JL36W90</strain>
    </source>
</reference>
<dbReference type="EMBL" id="VIOS01000146">
    <property type="protein sequence ID" value="TQP08445.1"/>
    <property type="molecule type" value="Genomic_DNA"/>
</dbReference>
<evidence type="ECO:0000313" key="2">
    <source>
        <dbReference type="Proteomes" id="UP000319979"/>
    </source>
</evidence>
<dbReference type="Proteomes" id="UP000319979">
    <property type="component" value="Unassembled WGS sequence"/>
</dbReference>
<dbReference type="InterPro" id="IPR004027">
    <property type="entry name" value="SEC_C_motif"/>
</dbReference>
<dbReference type="Pfam" id="PF02810">
    <property type="entry name" value="SEC-C"/>
    <property type="match status" value="1"/>
</dbReference>
<evidence type="ECO:0000313" key="1">
    <source>
        <dbReference type="EMBL" id="TQP08445.1"/>
    </source>
</evidence>
<proteinExistence type="predicted"/>
<protein>
    <submittedName>
        <fullName evidence="1">Uncharacterized protein</fullName>
    </submittedName>
</protein>
<dbReference type="Gene3D" id="3.10.450.50">
    <property type="match status" value="1"/>
</dbReference>
<accession>A0A544BQ17</accession>
<sequence>MVNTIEFINTRKLNADEVTQINHIIKSRAKASVAAGKKEWLYPENDVACDWADLRHVLLPPSGELHRYGGEMFAQFEDGSVHYQDAFGRTTPQNEYLNKNIDEAQIGRNDLCGCGSGRKYKSCCRNVPGDLRTTWDVASIRERNLAFCNCIRDVLGLNSGKT</sequence>